<dbReference type="NCBIfam" id="TIGR00290">
    <property type="entry name" value="MJ0570_dom"/>
    <property type="match status" value="1"/>
</dbReference>
<evidence type="ECO:0000313" key="7">
    <source>
        <dbReference type="EMBL" id="QGN16883.1"/>
    </source>
</evidence>
<organism evidence="7 8">
    <name type="scientific">Kluyveromyces marxianus</name>
    <name type="common">Yeast</name>
    <name type="synonym">Candida kefyr</name>
    <dbReference type="NCBI Taxonomy" id="4911"/>
    <lineage>
        <taxon>Eukaryota</taxon>
        <taxon>Fungi</taxon>
        <taxon>Dikarya</taxon>
        <taxon>Ascomycota</taxon>
        <taxon>Saccharomycotina</taxon>
        <taxon>Saccharomycetes</taxon>
        <taxon>Saccharomycetales</taxon>
        <taxon>Saccharomycetaceae</taxon>
        <taxon>Kluyveromyces</taxon>
    </lineage>
</organism>
<evidence type="ECO:0000256" key="4">
    <source>
        <dbReference type="ARBA" id="ARBA00031552"/>
    </source>
</evidence>
<keyword evidence="8" id="KW-1185">Reference proteome</keyword>
<dbReference type="Proteomes" id="UP000422736">
    <property type="component" value="Chromosome 5"/>
</dbReference>
<dbReference type="PANTHER" id="PTHR12196">
    <property type="entry name" value="DOMAIN OF UNKNOWN FUNCTION 71 DUF71 -CONTAINING PROTEIN"/>
    <property type="match status" value="1"/>
</dbReference>
<gene>
    <name evidence="7" type="primary">DPH6</name>
    <name evidence="7" type="ORF">FIM1_3610</name>
</gene>
<dbReference type="SUPFAM" id="SSF52402">
    <property type="entry name" value="Adenine nucleotide alpha hydrolases-like"/>
    <property type="match status" value="1"/>
</dbReference>
<comment type="catalytic activity">
    <reaction evidence="5">
        <text>diphthine-[translation elongation factor 2] + NH4(+) + ATP = diphthamide-[translation elongation factor 2] + AMP + diphosphate + H(+)</text>
        <dbReference type="Rhea" id="RHEA:19753"/>
        <dbReference type="Rhea" id="RHEA-COMP:10172"/>
        <dbReference type="Rhea" id="RHEA-COMP:10174"/>
        <dbReference type="ChEBI" id="CHEBI:15378"/>
        <dbReference type="ChEBI" id="CHEBI:16692"/>
        <dbReference type="ChEBI" id="CHEBI:28938"/>
        <dbReference type="ChEBI" id="CHEBI:30616"/>
        <dbReference type="ChEBI" id="CHEBI:33019"/>
        <dbReference type="ChEBI" id="CHEBI:82696"/>
        <dbReference type="ChEBI" id="CHEBI:456215"/>
        <dbReference type="EC" id="6.3.1.14"/>
    </reaction>
</comment>
<dbReference type="Gene3D" id="3.30.1330.40">
    <property type="entry name" value="RutC-like"/>
    <property type="match status" value="2"/>
</dbReference>
<dbReference type="InterPro" id="IPR014729">
    <property type="entry name" value="Rossmann-like_a/b/a_fold"/>
</dbReference>
<dbReference type="PANTHER" id="PTHR12196:SF2">
    <property type="entry name" value="DIPHTHINE--AMMONIA LIGASE"/>
    <property type="match status" value="1"/>
</dbReference>
<evidence type="ECO:0000256" key="3">
    <source>
        <dbReference type="ARBA" id="ARBA00029814"/>
    </source>
</evidence>
<evidence type="ECO:0000256" key="5">
    <source>
        <dbReference type="ARBA" id="ARBA00048108"/>
    </source>
</evidence>
<evidence type="ECO:0000259" key="6">
    <source>
        <dbReference type="Pfam" id="PF01902"/>
    </source>
</evidence>
<reference evidence="7 8" key="1">
    <citation type="submission" date="2016-03" db="EMBL/GenBank/DDBJ databases">
        <title>How can Kluyveromyces marxianus grow so fast - potential evolutionary course in Saccharomyces Complex revealed by comparative genomics.</title>
        <authorList>
            <person name="Mo W."/>
            <person name="Lu W."/>
            <person name="Yang X."/>
            <person name="Qi J."/>
            <person name="Lv H."/>
        </authorList>
    </citation>
    <scope>NUCLEOTIDE SEQUENCE [LARGE SCALE GENOMIC DNA]</scope>
    <source>
        <strain evidence="7 8">FIM1</strain>
    </source>
</reference>
<dbReference type="InterPro" id="IPR002761">
    <property type="entry name" value="Diphthami_syn_dom"/>
</dbReference>
<feature type="domain" description="Diphthamide synthase" evidence="6">
    <location>
        <begin position="1"/>
        <end position="246"/>
    </location>
</feature>
<dbReference type="Gene3D" id="3.90.1490.10">
    <property type="entry name" value="putative n-type atp pyrophosphatase, domain 2"/>
    <property type="match status" value="1"/>
</dbReference>
<dbReference type="CDD" id="cd01994">
    <property type="entry name" value="AANH_PF0828-like"/>
    <property type="match status" value="1"/>
</dbReference>
<dbReference type="Pfam" id="PF01902">
    <property type="entry name" value="Diphthami_syn_2"/>
    <property type="match status" value="1"/>
</dbReference>
<dbReference type="InterPro" id="IPR006175">
    <property type="entry name" value="YjgF/YER057c/UK114"/>
</dbReference>
<accession>A0ABX6F374</accession>
<evidence type="ECO:0000313" key="8">
    <source>
        <dbReference type="Proteomes" id="UP000422736"/>
    </source>
</evidence>
<dbReference type="InterPro" id="IPR035959">
    <property type="entry name" value="RutC-like_sf"/>
</dbReference>
<protein>
    <recommendedName>
        <fullName evidence="2">Diphthine--ammonia ligase</fullName>
        <ecNumber evidence="1">6.3.1.14</ecNumber>
    </recommendedName>
    <alternativeName>
        <fullName evidence="3">Diphthamide synthase</fullName>
    </alternativeName>
    <alternativeName>
        <fullName evidence="4">Diphthamide synthetase</fullName>
    </alternativeName>
</protein>
<dbReference type="InterPro" id="IPR030662">
    <property type="entry name" value="DPH6/MJ0570"/>
</dbReference>
<evidence type="ECO:0000256" key="2">
    <source>
        <dbReference type="ARBA" id="ARBA00018426"/>
    </source>
</evidence>
<dbReference type="EMBL" id="CP015058">
    <property type="protein sequence ID" value="QGN16883.1"/>
    <property type="molecule type" value="Genomic_DNA"/>
</dbReference>
<dbReference type="Pfam" id="PF01042">
    <property type="entry name" value="Ribonuc_L-PSP"/>
    <property type="match status" value="1"/>
</dbReference>
<proteinExistence type="predicted"/>
<reference evidence="7 8" key="2">
    <citation type="submission" date="2019-11" db="EMBL/GenBank/DDBJ databases">
        <authorList>
            <person name="Lu H."/>
        </authorList>
    </citation>
    <scope>NUCLEOTIDE SEQUENCE [LARGE SCALE GENOMIC DNA]</scope>
    <source>
        <strain evidence="7 8">FIM1</strain>
    </source>
</reference>
<dbReference type="SUPFAM" id="SSF55298">
    <property type="entry name" value="YjgF-like"/>
    <property type="match status" value="2"/>
</dbReference>
<sequence>MKFVALISGGKDSTYNILHCQKNGHELVAFANLHPENEEEQELDSFMFQTVGHDLVNWYPKCSSIPLYKQAIQRNSSKNVALNYSKTKEDEIEDLYVLLDRVKKDIPDLEAVSVGAILSSYQRTRVENVCSRLGLTALSYLWQRDQRELMEEICSMSKDISKQGSEAAQEFGKLDARIIKVAAVGLNQSHLGKSLPELLPTMIKLNSMYEVHICGEGGEFETMVLDAPFFKNGHLELRSIEDVTDDKNDGVFNASFNVEFVPHELPAWHLQEQLDKLLTPEVLSEKWQEVYSRMESENLEDLNTSELEPSWSNPNSFPISINEVGKLLYISNIASSNTDSLKANCLEVFSQLDSILKSRSIFPSQILSSSLLLSDMSNFQEVNSYYNDFFDVEKNGPLPPARACVETSLLNHPLQLSVIVDLSSRCLPVDGGIILNTSKDGLHVQGRSYWCPNNIGPYSQATWNNSDRNQVTYISGQIGLEPASMELWKGNDGGSKVPEIVLSLRNYFTLSETINSNTPVSMVCYISDSTSLQIVTKAWSLLTETLPNESEHWFDQDPIEQNILIIVKVSKLPKGAICEWGGINCQQLVIEDDYDEDDLAAQIHKNLTLKSQTELQLPLDATDITISENGVNRHFITTFLDTDDELVKTLSECKDAQITLYYTPNRTVPEYTHVEYIPVSQVYDHTSAVRTYGLIIKY</sequence>
<dbReference type="EC" id="6.3.1.14" evidence="1"/>
<dbReference type="Gene3D" id="3.40.50.620">
    <property type="entry name" value="HUPs"/>
    <property type="match status" value="1"/>
</dbReference>
<dbReference type="CDD" id="cd06156">
    <property type="entry name" value="eu_AANH_C_2"/>
    <property type="match status" value="1"/>
</dbReference>
<evidence type="ECO:0000256" key="1">
    <source>
        <dbReference type="ARBA" id="ARBA00012089"/>
    </source>
</evidence>
<name>A0ABX6F374_KLUMA</name>